<organism evidence="4 5">
    <name type="scientific">Candidatus Rikenella faecigallinarum</name>
    <dbReference type="NCBI Taxonomy" id="2838745"/>
    <lineage>
        <taxon>Bacteria</taxon>
        <taxon>Pseudomonadati</taxon>
        <taxon>Bacteroidota</taxon>
        <taxon>Bacteroidia</taxon>
        <taxon>Bacteroidales</taxon>
        <taxon>Rikenellaceae</taxon>
        <taxon>Rikenella</taxon>
    </lineage>
</organism>
<dbReference type="SMART" id="SM01290">
    <property type="entry name" value="N-glycanase_N"/>
    <property type="match status" value="1"/>
</dbReference>
<dbReference type="InterPro" id="IPR015196">
    <property type="entry name" value="PngaseF_N"/>
</dbReference>
<feature type="signal peptide" evidence="2">
    <location>
        <begin position="1"/>
        <end position="21"/>
    </location>
</feature>
<dbReference type="GO" id="GO:0016715">
    <property type="term" value="F:oxidoreductase activity, acting on paired donors, with incorporation or reduction of molecular oxygen, reduced ascorbate as one donor, and incorporation of one atom of oxygen"/>
    <property type="evidence" value="ECO:0007669"/>
    <property type="project" value="InterPro"/>
</dbReference>
<keyword evidence="2" id="KW-0732">Signal</keyword>
<reference evidence="4" key="1">
    <citation type="journal article" date="2021" name="PeerJ">
        <title>Extensive microbial diversity within the chicken gut microbiome revealed by metagenomics and culture.</title>
        <authorList>
            <person name="Gilroy R."/>
            <person name="Ravi A."/>
            <person name="Getino M."/>
            <person name="Pursley I."/>
            <person name="Horton D.L."/>
            <person name="Alikhan N.F."/>
            <person name="Baker D."/>
            <person name="Gharbi K."/>
            <person name="Hall N."/>
            <person name="Watson M."/>
            <person name="Adriaenssens E.M."/>
            <person name="Foster-Nyarko E."/>
            <person name="Jarju S."/>
            <person name="Secka A."/>
            <person name="Antonio M."/>
            <person name="Oren A."/>
            <person name="Chaudhuri R.R."/>
            <person name="La Ragione R."/>
            <person name="Hildebrand F."/>
            <person name="Pallen M.J."/>
        </authorList>
    </citation>
    <scope>NUCLEOTIDE SEQUENCE</scope>
    <source>
        <strain evidence="4">ChiBcec15-1070</strain>
    </source>
</reference>
<comment type="caution">
    <text evidence="4">The sequence shown here is derived from an EMBL/GenBank/DDBJ whole genome shotgun (WGS) entry which is preliminary data.</text>
</comment>
<dbReference type="Pfam" id="PF09112">
    <property type="entry name" value="N-glycanase_N"/>
    <property type="match status" value="1"/>
</dbReference>
<evidence type="ECO:0000256" key="1">
    <source>
        <dbReference type="ARBA" id="ARBA00023157"/>
    </source>
</evidence>
<dbReference type="Pfam" id="PF09113">
    <property type="entry name" value="N-glycanase_C"/>
    <property type="match status" value="1"/>
</dbReference>
<proteinExistence type="predicted"/>
<feature type="chain" id="PRO_5039478740" evidence="2">
    <location>
        <begin position="22"/>
        <end position="394"/>
    </location>
</feature>
<sequence length="394" mass="43341">MRKLFLIFCAAAASLCSAASAQKISIFENTQVHAFGNYDETLDSAGVLHAGTGRYIFKKVKFPTYKRTTKATITLTLASNGDRWDKSGSCFVIPACDDPMQMMLGKAPLAPGADSTFMGVTPQGGKAPYVELLRFMTPFGVGYFSDDKLHRKPVYIPFWEKQVQWTQDISQLISLMQGEAWVGIWIDSWTTEGYVVSLDITLDESPLACDKATPSVVIPVLNTVPYIGSQSLATRFASEDITAEITVPKGAKNARLYYITTGHGGHSGGDEFTKQQNLVFVDGEPVLDFVPWRDDCASFRRFNPGSGVWLIKRNAPYIGHDDEYHTKEIEESLASSDLSRSNWCPGSCIVPECVALPNLTPGTHRITVSIPNAQKAVGNEMNHWLVSAYVVCDL</sequence>
<dbReference type="SUPFAM" id="SSF49742">
    <property type="entry name" value="PHM/PNGase F"/>
    <property type="match status" value="1"/>
</dbReference>
<evidence type="ECO:0000313" key="5">
    <source>
        <dbReference type="Proteomes" id="UP000823926"/>
    </source>
</evidence>
<name>A0A9D1QAS5_9BACT</name>
<dbReference type="InterPro" id="IPR008977">
    <property type="entry name" value="PHM/PNGase_F_dom_sf"/>
</dbReference>
<dbReference type="InterPro" id="IPR014784">
    <property type="entry name" value="Cu2_ascorb_mOase-like_C"/>
</dbReference>
<feature type="domain" description="Peptide-N-glycosidase F N-terminal" evidence="3">
    <location>
        <begin position="23"/>
        <end position="202"/>
    </location>
</feature>
<dbReference type="InterPro" id="IPR015197">
    <property type="entry name" value="PngaseF_C"/>
</dbReference>
<dbReference type="Proteomes" id="UP000823926">
    <property type="component" value="Unassembled WGS sequence"/>
</dbReference>
<evidence type="ECO:0000259" key="3">
    <source>
        <dbReference type="SMART" id="SM01290"/>
    </source>
</evidence>
<reference evidence="4" key="2">
    <citation type="submission" date="2021-04" db="EMBL/GenBank/DDBJ databases">
        <authorList>
            <person name="Gilroy R."/>
        </authorList>
    </citation>
    <scope>NUCLEOTIDE SEQUENCE</scope>
    <source>
        <strain evidence="4">ChiBcec15-1070</strain>
    </source>
</reference>
<protein>
    <submittedName>
        <fullName evidence="4">N-glycanase</fullName>
    </submittedName>
</protein>
<dbReference type="AlphaFoldDB" id="A0A9D1QAS5"/>
<evidence type="ECO:0000313" key="4">
    <source>
        <dbReference type="EMBL" id="HIW09940.1"/>
    </source>
</evidence>
<accession>A0A9D1QAS5</accession>
<keyword evidence="1" id="KW-1015">Disulfide bond</keyword>
<dbReference type="Gene3D" id="2.60.120.230">
    <property type="match status" value="1"/>
</dbReference>
<dbReference type="EMBL" id="DXHL01000003">
    <property type="protein sequence ID" value="HIW09940.1"/>
    <property type="molecule type" value="Genomic_DNA"/>
</dbReference>
<dbReference type="InterPro" id="IPR043022">
    <property type="entry name" value="PngaseF_N_sf"/>
</dbReference>
<gene>
    <name evidence="4" type="ORF">H9888_00415</name>
</gene>
<evidence type="ECO:0000256" key="2">
    <source>
        <dbReference type="SAM" id="SignalP"/>
    </source>
</evidence>
<dbReference type="Gene3D" id="2.60.120.1570">
    <property type="entry name" value="Peptide-N-glycosidase F, N-terminal domain"/>
    <property type="match status" value="1"/>
</dbReference>